<gene>
    <name evidence="1" type="ORF">FHU29_004607</name>
</gene>
<keyword evidence="1" id="KW-0449">Lipoprotein</keyword>
<reference evidence="1 2" key="1">
    <citation type="submission" date="2020-08" db="EMBL/GenBank/DDBJ databases">
        <title>Sequencing the genomes of 1000 actinobacteria strains.</title>
        <authorList>
            <person name="Klenk H.-P."/>
        </authorList>
    </citation>
    <scope>NUCLEOTIDE SEQUENCE [LARGE SCALE GENOMIC DNA]</scope>
    <source>
        <strain evidence="1 2">DSM 45258</strain>
    </source>
</reference>
<evidence type="ECO:0000313" key="2">
    <source>
        <dbReference type="Proteomes" id="UP000567922"/>
    </source>
</evidence>
<proteinExistence type="predicted"/>
<dbReference type="Proteomes" id="UP000567922">
    <property type="component" value="Unassembled WGS sequence"/>
</dbReference>
<dbReference type="EMBL" id="JACHWS010000006">
    <property type="protein sequence ID" value="MBB3040112.1"/>
    <property type="molecule type" value="Genomic_DNA"/>
</dbReference>
<sequence>MHRCTSWTSVSRIVAVAVLVGLTACGEGEDSASGQRFTGP</sequence>
<accession>A0A839RT74</accession>
<keyword evidence="2" id="KW-1185">Reference proteome</keyword>
<evidence type="ECO:0000313" key="1">
    <source>
        <dbReference type="EMBL" id="MBB3040112.1"/>
    </source>
</evidence>
<dbReference type="AlphaFoldDB" id="A0A839RT74"/>
<organism evidence="1 2">
    <name type="scientific">Hoyosella altamirensis</name>
    <dbReference type="NCBI Taxonomy" id="616997"/>
    <lineage>
        <taxon>Bacteria</taxon>
        <taxon>Bacillati</taxon>
        <taxon>Actinomycetota</taxon>
        <taxon>Actinomycetes</taxon>
        <taxon>Mycobacteriales</taxon>
        <taxon>Hoyosellaceae</taxon>
        <taxon>Hoyosella</taxon>
    </lineage>
</organism>
<dbReference type="PROSITE" id="PS51257">
    <property type="entry name" value="PROKAR_LIPOPROTEIN"/>
    <property type="match status" value="1"/>
</dbReference>
<name>A0A839RT74_9ACTN</name>
<comment type="caution">
    <text evidence="1">The sequence shown here is derived from an EMBL/GenBank/DDBJ whole genome shotgun (WGS) entry which is preliminary data.</text>
</comment>
<protein>
    <submittedName>
        <fullName evidence="1">Uncharacterized lipoprotein YehR (DUF1307 family)</fullName>
    </submittedName>
</protein>